<name>A0ABW1AS45_9RHOO</name>
<protein>
    <submittedName>
        <fullName evidence="1">Phage protein Gp27 family protein</fullName>
    </submittedName>
</protein>
<evidence type="ECO:0000313" key="1">
    <source>
        <dbReference type="EMBL" id="MFC5769796.1"/>
    </source>
</evidence>
<organism evidence="1 2">
    <name type="scientific">Thauera sinica</name>
    <dbReference type="NCBI Taxonomy" id="2665146"/>
    <lineage>
        <taxon>Bacteria</taxon>
        <taxon>Pseudomonadati</taxon>
        <taxon>Pseudomonadota</taxon>
        <taxon>Betaproteobacteria</taxon>
        <taxon>Rhodocyclales</taxon>
        <taxon>Zoogloeaceae</taxon>
        <taxon>Thauera</taxon>
    </lineage>
</organism>
<dbReference type="InterPro" id="IPR021874">
    <property type="entry name" value="Phage_Mu_Gp27"/>
</dbReference>
<dbReference type="Proteomes" id="UP001595974">
    <property type="component" value="Unassembled WGS sequence"/>
</dbReference>
<dbReference type="Pfam" id="PF11985">
    <property type="entry name" value="Phage_Mu_Gp27"/>
    <property type="match status" value="1"/>
</dbReference>
<keyword evidence="2" id="KW-1185">Reference proteome</keyword>
<accession>A0ABW1AS45</accession>
<reference evidence="2" key="1">
    <citation type="journal article" date="2019" name="Int. J. Syst. Evol. Microbiol.">
        <title>The Global Catalogue of Microorganisms (GCM) 10K type strain sequencing project: providing services to taxonomists for standard genome sequencing and annotation.</title>
        <authorList>
            <consortium name="The Broad Institute Genomics Platform"/>
            <consortium name="The Broad Institute Genome Sequencing Center for Infectious Disease"/>
            <person name="Wu L."/>
            <person name="Ma J."/>
        </authorList>
    </citation>
    <scope>NUCLEOTIDE SEQUENCE [LARGE SCALE GENOMIC DNA]</scope>
    <source>
        <strain evidence="2">SHR3</strain>
    </source>
</reference>
<dbReference type="EMBL" id="JBHSOG010000042">
    <property type="protein sequence ID" value="MFC5769796.1"/>
    <property type="molecule type" value="Genomic_DNA"/>
</dbReference>
<sequence length="189" mass="20665">MPPRSKVDQMSPEDRAWFERELVRRGFSGYEELEVLVQERGYTIGKSSLQRSGSKLQQRLDRISAATEGARQIALVAPDDADNRSMAVMSMVQNDLYEIMEGLEAVADTDDAAERLELLKGVSLSISRISRARVNQSRWAGEVNARLAAEAKAAAIAGAQAEGLSAEQAERIGSAVASRVQIYLPDNGR</sequence>
<proteinExistence type="predicted"/>
<comment type="caution">
    <text evidence="1">The sequence shown here is derived from an EMBL/GenBank/DDBJ whole genome shotgun (WGS) entry which is preliminary data.</text>
</comment>
<gene>
    <name evidence="1" type="ORF">ACFPTN_10470</name>
</gene>
<evidence type="ECO:0000313" key="2">
    <source>
        <dbReference type="Proteomes" id="UP001595974"/>
    </source>
</evidence>
<dbReference type="RefSeq" id="WP_096447637.1">
    <property type="nucleotide sequence ID" value="NZ_JBHSOG010000042.1"/>
</dbReference>